<reference evidence="2" key="1">
    <citation type="journal article" date="2019" name="Int. J. Syst. Evol. Microbiol.">
        <title>The Global Catalogue of Microorganisms (GCM) 10K type strain sequencing project: providing services to taxonomists for standard genome sequencing and annotation.</title>
        <authorList>
            <consortium name="The Broad Institute Genomics Platform"/>
            <consortium name="The Broad Institute Genome Sequencing Center for Infectious Disease"/>
            <person name="Wu L."/>
            <person name="Ma J."/>
        </authorList>
    </citation>
    <scope>NUCLEOTIDE SEQUENCE [LARGE SCALE GENOMIC DNA]</scope>
    <source>
        <strain evidence="2">KACC 14058</strain>
    </source>
</reference>
<evidence type="ECO:0000313" key="1">
    <source>
        <dbReference type="EMBL" id="MFC4389131.1"/>
    </source>
</evidence>
<proteinExistence type="predicted"/>
<dbReference type="EMBL" id="JBHSDV010000006">
    <property type="protein sequence ID" value="MFC4389131.1"/>
    <property type="molecule type" value="Genomic_DNA"/>
</dbReference>
<gene>
    <name evidence="1" type="ORF">ACFOZ1_15220</name>
</gene>
<evidence type="ECO:0000313" key="2">
    <source>
        <dbReference type="Proteomes" id="UP001595880"/>
    </source>
</evidence>
<name>A0ABV8VZM5_9BACI</name>
<sequence>MLYMFLMGLMDIHTPTLAQAGYPKAWYIGNNIHTNLVKNRREHPPD</sequence>
<dbReference type="RefSeq" id="WP_390200648.1">
    <property type="nucleotide sequence ID" value="NZ_JBHSDV010000006.1"/>
</dbReference>
<dbReference type="Proteomes" id="UP001595880">
    <property type="component" value="Unassembled WGS sequence"/>
</dbReference>
<organism evidence="1 2">
    <name type="scientific">Gracilibacillus marinus</name>
    <dbReference type="NCBI Taxonomy" id="630535"/>
    <lineage>
        <taxon>Bacteria</taxon>
        <taxon>Bacillati</taxon>
        <taxon>Bacillota</taxon>
        <taxon>Bacilli</taxon>
        <taxon>Bacillales</taxon>
        <taxon>Bacillaceae</taxon>
        <taxon>Gracilibacillus</taxon>
    </lineage>
</organism>
<keyword evidence="2" id="KW-1185">Reference proteome</keyword>
<accession>A0ABV8VZM5</accession>
<comment type="caution">
    <text evidence="1">The sequence shown here is derived from an EMBL/GenBank/DDBJ whole genome shotgun (WGS) entry which is preliminary data.</text>
</comment>
<protein>
    <submittedName>
        <fullName evidence="1">Uncharacterized protein</fullName>
    </submittedName>
</protein>